<evidence type="ECO:0000259" key="2">
    <source>
        <dbReference type="Pfam" id="PF15998"/>
    </source>
</evidence>
<dbReference type="OrthoDB" id="5952164at2759"/>
<gene>
    <name evidence="3" type="ORF">C0Q70_08856</name>
</gene>
<protein>
    <recommendedName>
        <fullName evidence="2">DUF4773 domain-containing protein</fullName>
    </recommendedName>
</protein>
<dbReference type="InterPro" id="IPR031941">
    <property type="entry name" value="DUF4773"/>
</dbReference>
<organism evidence="3 4">
    <name type="scientific">Pomacea canaliculata</name>
    <name type="common">Golden apple snail</name>
    <dbReference type="NCBI Taxonomy" id="400727"/>
    <lineage>
        <taxon>Eukaryota</taxon>
        <taxon>Metazoa</taxon>
        <taxon>Spiralia</taxon>
        <taxon>Lophotrochozoa</taxon>
        <taxon>Mollusca</taxon>
        <taxon>Gastropoda</taxon>
        <taxon>Caenogastropoda</taxon>
        <taxon>Architaenioglossa</taxon>
        <taxon>Ampullarioidea</taxon>
        <taxon>Ampullariidae</taxon>
        <taxon>Pomacea</taxon>
    </lineage>
</organism>
<dbReference type="Pfam" id="PF15998">
    <property type="entry name" value="DUF4773"/>
    <property type="match status" value="1"/>
</dbReference>
<feature type="compositionally biased region" description="Polar residues" evidence="1">
    <location>
        <begin position="107"/>
        <end position="116"/>
    </location>
</feature>
<feature type="domain" description="DUF4773" evidence="2">
    <location>
        <begin position="211"/>
        <end position="329"/>
    </location>
</feature>
<dbReference type="EMBL" id="PZQS01000005">
    <property type="protein sequence ID" value="PVD29601.1"/>
    <property type="molecule type" value="Genomic_DNA"/>
</dbReference>
<accession>A0A2T7P868</accession>
<feature type="region of interest" description="Disordered" evidence="1">
    <location>
        <begin position="31"/>
        <end position="121"/>
    </location>
</feature>
<sequence length="350" mass="39038">MSEKSAVDGMMYILEPASMEAKTERGHFKAEAGDLLESKSISRQYSTSDPAVYKPPIVEPKDNVLDAPQGPALNKESESHQGQQKEEKNNVKDGPVAKVGRDYIPLKNSTSESGVKSKNKTYEGDETVKNKTLEQLGVMGVVGGKKRELPQLVIPMKWNLSVSFDDIGAIMKETEFLNKVDPLNLHAPILLSSRNRTANFTYSMPLKFGFCDCFEHYCLCCGRLTNARLHLNTTACTNFTFMSKTHELDLSVSLSATPIYHGVISADKPPLLCIGSSPQVADMCLHFFNMTYKVNEHNAHQTQLLGCFDFSLNLFNRTIGAFPVDCFQIPGDPNVVHKERVFNMVFNWMP</sequence>
<feature type="compositionally biased region" description="Basic and acidic residues" evidence="1">
    <location>
        <begin position="75"/>
        <end position="91"/>
    </location>
</feature>
<keyword evidence="4" id="KW-1185">Reference proteome</keyword>
<feature type="compositionally biased region" description="Polar residues" evidence="1">
    <location>
        <begin position="39"/>
        <end position="49"/>
    </location>
</feature>
<reference evidence="3 4" key="1">
    <citation type="submission" date="2018-04" db="EMBL/GenBank/DDBJ databases">
        <title>The genome of golden apple snail Pomacea canaliculata provides insight into stress tolerance and invasive adaptation.</title>
        <authorList>
            <person name="Liu C."/>
            <person name="Liu B."/>
            <person name="Ren Y."/>
            <person name="Zhang Y."/>
            <person name="Wang H."/>
            <person name="Li S."/>
            <person name="Jiang F."/>
            <person name="Yin L."/>
            <person name="Zhang G."/>
            <person name="Qian W."/>
            <person name="Fan W."/>
        </authorList>
    </citation>
    <scope>NUCLEOTIDE SEQUENCE [LARGE SCALE GENOMIC DNA]</scope>
    <source>
        <strain evidence="3">SZHN2017</strain>
        <tissue evidence="3">Muscle</tissue>
    </source>
</reference>
<dbReference type="Proteomes" id="UP000245119">
    <property type="component" value="Linkage Group LG5"/>
</dbReference>
<evidence type="ECO:0000256" key="1">
    <source>
        <dbReference type="SAM" id="MobiDB-lite"/>
    </source>
</evidence>
<dbReference type="AlphaFoldDB" id="A0A2T7P868"/>
<dbReference type="PANTHER" id="PTHR36299">
    <property type="entry name" value="AGAP008005-PA"/>
    <property type="match status" value="1"/>
</dbReference>
<comment type="caution">
    <text evidence="3">The sequence shown here is derived from an EMBL/GenBank/DDBJ whole genome shotgun (WGS) entry which is preliminary data.</text>
</comment>
<name>A0A2T7P868_POMCA</name>
<evidence type="ECO:0000313" key="4">
    <source>
        <dbReference type="Proteomes" id="UP000245119"/>
    </source>
</evidence>
<evidence type="ECO:0000313" key="3">
    <source>
        <dbReference type="EMBL" id="PVD29601.1"/>
    </source>
</evidence>
<dbReference type="PANTHER" id="PTHR36299:SF2">
    <property type="entry name" value="DUF4773 DOMAIN-CONTAINING PROTEIN"/>
    <property type="match status" value="1"/>
</dbReference>
<proteinExistence type="predicted"/>